<dbReference type="Gene3D" id="3.30.160.20">
    <property type="match status" value="2"/>
</dbReference>
<gene>
    <name evidence="1" type="ORF">LSH36_110g05096</name>
</gene>
<accession>A0AAD9N988</accession>
<dbReference type="EMBL" id="JAODUP010000110">
    <property type="protein sequence ID" value="KAK2161782.1"/>
    <property type="molecule type" value="Genomic_DNA"/>
</dbReference>
<name>A0AAD9N988_9ANNE</name>
<dbReference type="Proteomes" id="UP001208570">
    <property type="component" value="Unassembled WGS sequence"/>
</dbReference>
<proteinExistence type="predicted"/>
<comment type="caution">
    <text evidence="1">The sequence shown here is derived from an EMBL/GenBank/DDBJ whole genome shotgun (WGS) entry which is preliminary data.</text>
</comment>
<reference evidence="1" key="1">
    <citation type="journal article" date="2023" name="Mol. Biol. Evol.">
        <title>Third-Generation Sequencing Reveals the Adaptive Role of the Epigenome in Three Deep-Sea Polychaetes.</title>
        <authorList>
            <person name="Perez M."/>
            <person name="Aroh O."/>
            <person name="Sun Y."/>
            <person name="Lan Y."/>
            <person name="Juniper S.K."/>
            <person name="Young C.R."/>
            <person name="Angers B."/>
            <person name="Qian P.Y."/>
        </authorList>
    </citation>
    <scope>NUCLEOTIDE SEQUENCE</scope>
    <source>
        <strain evidence="1">P08H-3</strain>
    </source>
</reference>
<keyword evidence="2" id="KW-1185">Reference proteome</keyword>
<organism evidence="1 2">
    <name type="scientific">Paralvinella palmiformis</name>
    <dbReference type="NCBI Taxonomy" id="53620"/>
    <lineage>
        <taxon>Eukaryota</taxon>
        <taxon>Metazoa</taxon>
        <taxon>Spiralia</taxon>
        <taxon>Lophotrochozoa</taxon>
        <taxon>Annelida</taxon>
        <taxon>Polychaeta</taxon>
        <taxon>Sedentaria</taxon>
        <taxon>Canalipalpata</taxon>
        <taxon>Terebellida</taxon>
        <taxon>Terebelliformia</taxon>
        <taxon>Alvinellidae</taxon>
        <taxon>Paralvinella</taxon>
    </lineage>
</organism>
<protein>
    <submittedName>
        <fullName evidence="1">Uncharacterized protein</fullName>
    </submittedName>
</protein>
<dbReference type="AlphaFoldDB" id="A0AAD9N988"/>
<evidence type="ECO:0000313" key="1">
    <source>
        <dbReference type="EMBL" id="KAK2161782.1"/>
    </source>
</evidence>
<evidence type="ECO:0000313" key="2">
    <source>
        <dbReference type="Proteomes" id="UP001208570"/>
    </source>
</evidence>
<sequence>MMFEFKCQKCLFLLNKTIRRKLFLQFAAPLSVKCKQWKVTPKDVCENVNLRKIFPNPREKVEQMLAPLVKVYGENAGQRLEFEHTKYAGVWRCKLGLDWPRKFTVTATAADPNDAEECCYLQACSMLQFLGIFNRSGDMLDHKKQLFHFQDFICGSNLTSFRKMSLKLQSKREIINGKKIWTSSIDMVWPLEVHAEAVGATQSEAEKLAAALTSVNLKARKITSGKVLDMFMIRSIMLPEYPSEDMDYSYTLFVDASTKGYGAYLVANDNSAEPAKIPWFVHPWDESRSDLNLKDSAFVEFYGVLGAVYTWKHHFREKKILALCYTCVANRITLHAAHIPRYNNIAADYLSKQKPELFQKLIPMAKKNMKKPKVLHFLGPLQR</sequence>